<accession>A0A2U9ICD6</accession>
<dbReference type="OrthoDB" id="43974at2157"/>
<reference evidence="2 3" key="1">
    <citation type="submission" date="2018-05" db="EMBL/GenBank/DDBJ databases">
        <title>Complete Genome Sequences of Extremely Thermoacidophilic, Metal-Mobilizing Type-Strain Members of the Archaeal Family Sulfolobaceae: Acidianus brierleyi DSM-1651T, Acidianus sulfidivorans DSM-18786T, Metallosphaera hakonensis DSM-7519T, and Metallosphaera prunae DSM-10039T.</title>
        <authorList>
            <person name="Counts J.A."/>
            <person name="Kelly R.M."/>
        </authorList>
    </citation>
    <scope>NUCLEOTIDE SEQUENCE [LARGE SCALE GENOMIC DNA]</scope>
    <source>
        <strain evidence="2 3">DSM 1651</strain>
    </source>
</reference>
<feature type="transmembrane region" description="Helical" evidence="1">
    <location>
        <begin position="49"/>
        <end position="69"/>
    </location>
</feature>
<keyword evidence="3" id="KW-1185">Reference proteome</keyword>
<dbReference type="Proteomes" id="UP000248044">
    <property type="component" value="Chromosome"/>
</dbReference>
<name>A0A2U9ICD6_9CREN</name>
<gene>
    <name evidence="2" type="ORF">DFR85_02585</name>
</gene>
<feature type="transmembrane region" description="Helical" evidence="1">
    <location>
        <begin position="119"/>
        <end position="136"/>
    </location>
</feature>
<dbReference type="AlphaFoldDB" id="A0A2U9ICD6"/>
<evidence type="ECO:0000256" key="1">
    <source>
        <dbReference type="SAM" id="Phobius"/>
    </source>
</evidence>
<organism evidence="2 3">
    <name type="scientific">Acidianus brierleyi</name>
    <dbReference type="NCBI Taxonomy" id="41673"/>
    <lineage>
        <taxon>Archaea</taxon>
        <taxon>Thermoproteota</taxon>
        <taxon>Thermoprotei</taxon>
        <taxon>Sulfolobales</taxon>
        <taxon>Sulfolobaceae</taxon>
        <taxon>Acidianus</taxon>
    </lineage>
</organism>
<feature type="transmembrane region" description="Helical" evidence="1">
    <location>
        <begin position="411"/>
        <end position="432"/>
    </location>
</feature>
<proteinExistence type="predicted"/>
<dbReference type="KEGG" id="abri:DFR85_02585"/>
<feature type="transmembrane region" description="Helical" evidence="1">
    <location>
        <begin position="143"/>
        <end position="162"/>
    </location>
</feature>
<feature type="transmembrane region" description="Helical" evidence="1">
    <location>
        <begin position="317"/>
        <end position="338"/>
    </location>
</feature>
<feature type="transmembrane region" description="Helical" evidence="1">
    <location>
        <begin position="174"/>
        <end position="192"/>
    </location>
</feature>
<dbReference type="GeneID" id="36831007"/>
<feature type="transmembrane region" description="Helical" evidence="1">
    <location>
        <begin position="254"/>
        <end position="271"/>
    </location>
</feature>
<dbReference type="EMBL" id="CP029289">
    <property type="protein sequence ID" value="AWR93667.1"/>
    <property type="molecule type" value="Genomic_DNA"/>
</dbReference>
<protein>
    <submittedName>
        <fullName evidence="2">Uncharacterized protein</fullName>
    </submittedName>
</protein>
<feature type="transmembrane region" description="Helical" evidence="1">
    <location>
        <begin position="90"/>
        <end position="113"/>
    </location>
</feature>
<evidence type="ECO:0000313" key="3">
    <source>
        <dbReference type="Proteomes" id="UP000248044"/>
    </source>
</evidence>
<keyword evidence="1" id="KW-0812">Transmembrane</keyword>
<feature type="transmembrane region" description="Helical" evidence="1">
    <location>
        <begin position="385"/>
        <end position="405"/>
    </location>
</feature>
<sequence>MLGKLIKLLILSRFTKPLLALNILILLLDYTSMEGLHDTPHVPRVFTEEAIFMLTFPVIISALASRVVVTKSDMDFLFTLPLDRREIFTGIYIASIFATGIFSLYFGIFAVVILGTIGIVIPILLAIMSTSMSITFSSMKGLYRGMIGAILTIWFVSPYFGFPFSPLSMIIGYYYGYPILIALTLIFVYSSIRNFDNIKFKTFQGSSKPIKDLISFEGSTPFTAILKRNLSFVELGGRFNFAGTPMYKTARVKLYYIILASTIISIIYYFIVRMIGFFSISFYLVIAEYILILQLAQTAFMYEPLWLGLGIINPIQYVRYYLGSKSIAAFFMLLPFGIVNIILGVYSLGLVTVIGIPLSMIYLASIIARLNPIQIKDENIPNVRFTAMQWLIGLFTFPILVIVMVSVFFPGIIYGIIADVILAIISLPFLFYQGFWEKVKDKMIEMGFV</sequence>
<dbReference type="RefSeq" id="WP_110269551.1">
    <property type="nucleotide sequence ID" value="NZ_CP029289.2"/>
</dbReference>
<evidence type="ECO:0000313" key="2">
    <source>
        <dbReference type="EMBL" id="AWR93667.1"/>
    </source>
</evidence>
<keyword evidence="1" id="KW-0472">Membrane</keyword>
<feature type="transmembrane region" description="Helical" evidence="1">
    <location>
        <begin position="344"/>
        <end position="364"/>
    </location>
</feature>
<keyword evidence="1" id="KW-1133">Transmembrane helix</keyword>